<keyword evidence="7" id="KW-1185">Reference proteome</keyword>
<dbReference type="InterPro" id="IPR011011">
    <property type="entry name" value="Znf_FYVE_PHD"/>
</dbReference>
<feature type="compositionally biased region" description="Polar residues" evidence="5">
    <location>
        <begin position="679"/>
        <end position="697"/>
    </location>
</feature>
<dbReference type="GO" id="GO:0016197">
    <property type="term" value="P:endosomal transport"/>
    <property type="evidence" value="ECO:0007669"/>
    <property type="project" value="TreeGrafter"/>
</dbReference>
<feature type="compositionally biased region" description="Polar residues" evidence="5">
    <location>
        <begin position="444"/>
        <end position="465"/>
    </location>
</feature>
<dbReference type="PANTHER" id="PTHR46319">
    <property type="entry name" value="ZINC FINGER FYVE DOMAIN-CONTAINING PROTEIN"/>
    <property type="match status" value="1"/>
</dbReference>
<dbReference type="GO" id="GO:0031901">
    <property type="term" value="C:early endosome membrane"/>
    <property type="evidence" value="ECO:0007669"/>
    <property type="project" value="TreeGrafter"/>
</dbReference>
<feature type="region of interest" description="Disordered" evidence="5">
    <location>
        <begin position="637"/>
        <end position="739"/>
    </location>
</feature>
<dbReference type="WBParaSite" id="Csp11.Scaffold44.g240.t1">
    <property type="protein sequence ID" value="Csp11.Scaffold44.g240.t1"/>
    <property type="gene ID" value="Csp11.Scaffold44.g240"/>
</dbReference>
<dbReference type="PROSITE" id="PS50178">
    <property type="entry name" value="ZF_FYVE"/>
    <property type="match status" value="1"/>
</dbReference>
<dbReference type="CDD" id="cd15729">
    <property type="entry name" value="FYVE_endofin"/>
    <property type="match status" value="1"/>
</dbReference>
<feature type="compositionally biased region" description="Basic and acidic residues" evidence="5">
    <location>
        <begin position="182"/>
        <end position="194"/>
    </location>
</feature>
<reference evidence="8" key="1">
    <citation type="submission" date="2016-11" db="UniProtKB">
        <authorList>
            <consortium name="WormBaseParasite"/>
        </authorList>
    </citation>
    <scope>IDENTIFICATION</scope>
</reference>
<organism evidence="7 8">
    <name type="scientific">Caenorhabditis tropicalis</name>
    <dbReference type="NCBI Taxonomy" id="1561998"/>
    <lineage>
        <taxon>Eukaryota</taxon>
        <taxon>Metazoa</taxon>
        <taxon>Ecdysozoa</taxon>
        <taxon>Nematoda</taxon>
        <taxon>Chromadorea</taxon>
        <taxon>Rhabditida</taxon>
        <taxon>Rhabditina</taxon>
        <taxon>Rhabditomorpha</taxon>
        <taxon>Rhabditoidea</taxon>
        <taxon>Rhabditidae</taxon>
        <taxon>Peloderinae</taxon>
        <taxon>Caenorhabditis</taxon>
    </lineage>
</organism>
<evidence type="ECO:0000313" key="8">
    <source>
        <dbReference type="WBParaSite" id="Csp11.Scaffold44.g240.t1"/>
    </source>
</evidence>
<dbReference type="SMART" id="SM01421">
    <property type="entry name" value="DUF3480"/>
    <property type="match status" value="1"/>
</dbReference>
<feature type="region of interest" description="Disordered" evidence="5">
    <location>
        <begin position="382"/>
        <end position="401"/>
    </location>
</feature>
<dbReference type="STRING" id="1561998.A0A1I7T040"/>
<feature type="region of interest" description="Disordered" evidence="5">
    <location>
        <begin position="1"/>
        <end position="48"/>
    </location>
</feature>
<evidence type="ECO:0000256" key="1">
    <source>
        <dbReference type="ARBA" id="ARBA00022723"/>
    </source>
</evidence>
<keyword evidence="1" id="KW-0479">Metal-binding</keyword>
<feature type="compositionally biased region" description="Polar residues" evidence="5">
    <location>
        <begin position="171"/>
        <end position="181"/>
    </location>
</feature>
<dbReference type="Pfam" id="PF11979">
    <property type="entry name" value="SARA_C"/>
    <property type="match status" value="1"/>
</dbReference>
<feature type="compositionally biased region" description="Acidic residues" evidence="5">
    <location>
        <begin position="1"/>
        <end position="16"/>
    </location>
</feature>
<feature type="region of interest" description="Disordered" evidence="5">
    <location>
        <begin position="441"/>
        <end position="480"/>
    </location>
</feature>
<dbReference type="Gene3D" id="3.30.40.10">
    <property type="entry name" value="Zinc/RING finger domain, C3HC4 (zinc finger)"/>
    <property type="match status" value="1"/>
</dbReference>
<keyword evidence="3" id="KW-0862">Zinc</keyword>
<dbReference type="PANTHER" id="PTHR46319:SF3">
    <property type="entry name" value="ZINC FINGER FYVE DOMAIN-CONTAINING PROTEIN"/>
    <property type="match status" value="1"/>
</dbReference>
<feature type="compositionally biased region" description="Basic and acidic residues" evidence="5">
    <location>
        <begin position="637"/>
        <end position="658"/>
    </location>
</feature>
<dbReference type="FunFam" id="3.30.40.10:FF:000084">
    <property type="entry name" value="Zinc finger, FYVE domain-containing 9b"/>
    <property type="match status" value="1"/>
</dbReference>
<evidence type="ECO:0000256" key="4">
    <source>
        <dbReference type="PROSITE-ProRule" id="PRU00091"/>
    </source>
</evidence>
<evidence type="ECO:0000256" key="2">
    <source>
        <dbReference type="ARBA" id="ARBA00022771"/>
    </source>
</evidence>
<dbReference type="InterPro" id="IPR022557">
    <property type="entry name" value="SARA-like_C"/>
</dbReference>
<accession>A0A1I7T040</accession>
<name>A0A1I7T040_9PELO</name>
<dbReference type="SUPFAM" id="SSF57903">
    <property type="entry name" value="FYVE/PHD zinc finger"/>
    <property type="match status" value="1"/>
</dbReference>
<feature type="compositionally biased region" description="Basic and acidic residues" evidence="5">
    <location>
        <begin position="113"/>
        <end position="138"/>
    </location>
</feature>
<dbReference type="InterPro" id="IPR013083">
    <property type="entry name" value="Znf_RING/FYVE/PHD"/>
</dbReference>
<dbReference type="SMART" id="SM00064">
    <property type="entry name" value="FYVE"/>
    <property type="match status" value="1"/>
</dbReference>
<evidence type="ECO:0000259" key="6">
    <source>
        <dbReference type="PROSITE" id="PS50178"/>
    </source>
</evidence>
<evidence type="ECO:0000256" key="5">
    <source>
        <dbReference type="SAM" id="MobiDB-lite"/>
    </source>
</evidence>
<evidence type="ECO:0000313" key="7">
    <source>
        <dbReference type="Proteomes" id="UP000095282"/>
    </source>
</evidence>
<keyword evidence="2 4" id="KW-0863">Zinc-finger</keyword>
<dbReference type="InterPro" id="IPR000306">
    <property type="entry name" value="Znf_FYVE"/>
</dbReference>
<dbReference type="Proteomes" id="UP000095282">
    <property type="component" value="Unplaced"/>
</dbReference>
<feature type="compositionally biased region" description="Acidic residues" evidence="5">
    <location>
        <begin position="467"/>
        <end position="479"/>
    </location>
</feature>
<sequence>MNEVTDMDDLLDEMESDLMRKSRENQPPPPLLPLTSIAMQPRGSQKKTTTRHIVAVSKYTFTEDMNTEAEGHININSSLLPNTFQPKSSCLTMTDEKEIKTESILPKSNCLEKQTDTVPEREKREEEKSEGYEYESNHSRPLSEQGHSEDLNLPVEPTPNDKSEPEEVTQIPETQLISNSHATDREETDRDHNKNTGNESVVLDTEMESMLEYLNGVGDENVIVESISPVIPLSEETPIRKAGGRDVDKSEDEFLLAEFASRLTQEVMAEALSDQVSHQNIEESEQLIGNQTQIGENIDRIQSLSSSFDADTSDHLSESENVECQQHLPFVSEKCEQADNNQESSRGSCFSGEENDISKTEENLCPTQNEEVQEIISENNEAGQEIPLEQLNKTEGKSEVEENVIVQTSESDDLNYDAVQEKIDLTIETTEKSNVLSEDVPTNVIDTPSSDSQLQADSVPIATSNEESQETEDDKETETDQVVKTTTVELAACEERNGTVEEVVPGENPSSEYEENTEVEETRPRFDSSIATIHVLHESDSDESLPTRRERRLTESELQLGKTSPYWIPDSECPNCMLCNTKFTLITRRHHCRACGRVLCGSCCCEKAILEYLHEEGKKPQAVRVCKTCSSMLSRIEAHQQEEQRRRESIVSDGHQNEEDSSSSTPQPVTVPRGVLKTRSMTQSGEEESNSANSQIPSTSASVSESSRRTVMFRDGVRPGASVNEENLEEERSTALKPKRKRTSVVRRIAELRMEDELTCALPKSGTTKFLILKPDSEWPKLEDAHIILESLFNFSVVTVVLKKNLNCAVQIFNNPNFGLVWVVSTQGFSQIGLDELLFSWTLNDEEKQKVDAEEPELDEQTALSLLPLSVLHRISMIYVNSTEHEYAGVRRVDNRLMRVHTVSDPQYPLTKHVLFYRPTVQPGLDSMRIPTSPFVIACFLNDDELSWATALPNRLLYKLGEKYNVFPTPFVNKVGRPSLYSTDVSGTVLKVFTDFRSWSYRMKHIPGCTVSLTNDKTTIRIPRSCLKDLKDILNFSRSMVAWSCDYHQEDDSILICEETDPGLYSTQVFAKNIGQRTSTSASFVILDGGSKVNSLQVNVVEDGVAIRLQSERLETILTAINEGHDIVESSKDMEFRVEFVEDGDWIAAESDYYPKSQIDGLCLINKFQYGLSLERALTQVLQIQGMSDYGVRMSHVFNLGDGRLQPEEEPKIYGMVEVAARECVAMLESHIQSLIHSGIGSVSIRLFVSPYEIEYDVSRWIGLEAENDTYRQSLDQVLKTIRTPLIVNFQLIPMLCNMVEHIPNGFEVEFVLSFVSTKALPI</sequence>
<proteinExistence type="predicted"/>
<dbReference type="GO" id="GO:0008270">
    <property type="term" value="F:zinc ion binding"/>
    <property type="evidence" value="ECO:0007669"/>
    <property type="project" value="UniProtKB-KW"/>
</dbReference>
<feature type="region of interest" description="Disordered" evidence="5">
    <location>
        <begin position="502"/>
        <end position="524"/>
    </location>
</feature>
<feature type="domain" description="FYVE-type" evidence="6">
    <location>
        <begin position="570"/>
        <end position="634"/>
    </location>
</feature>
<evidence type="ECO:0000256" key="3">
    <source>
        <dbReference type="ARBA" id="ARBA00022833"/>
    </source>
</evidence>
<dbReference type="Gene3D" id="3.30.500.40">
    <property type="match status" value="1"/>
</dbReference>
<dbReference type="Pfam" id="PF01363">
    <property type="entry name" value="FYVE"/>
    <property type="match status" value="1"/>
</dbReference>
<protein>
    <submittedName>
        <fullName evidence="8">FYVE-type domain-containing protein</fullName>
    </submittedName>
</protein>
<dbReference type="Gene3D" id="3.30.1360.220">
    <property type="entry name" value="Domain of unknown function (DUF3480), N-terminal subdomain"/>
    <property type="match status" value="1"/>
</dbReference>
<feature type="region of interest" description="Disordered" evidence="5">
    <location>
        <begin position="102"/>
        <end position="201"/>
    </location>
</feature>
<dbReference type="InterPro" id="IPR017455">
    <property type="entry name" value="Znf_FYVE-rel"/>
</dbReference>